<dbReference type="PANTHER" id="PTHR11410:SF0">
    <property type="entry name" value="ATP SYNTHASE SUBUNIT A"/>
    <property type="match status" value="1"/>
</dbReference>
<evidence type="ECO:0000256" key="4">
    <source>
        <dbReference type="ARBA" id="ARBA00022547"/>
    </source>
</evidence>
<comment type="function">
    <text evidence="11 12">Key component of the proton channel; it plays a direct role in the translocation of protons across the membrane.</text>
</comment>
<comment type="caution">
    <text evidence="13">The sequence shown here is derived from an EMBL/GenBank/DDBJ whole genome shotgun (WGS) entry which is preliminary data.</text>
</comment>
<keyword evidence="5 11" id="KW-0812">Transmembrane</keyword>
<evidence type="ECO:0000256" key="2">
    <source>
        <dbReference type="ARBA" id="ARBA00006810"/>
    </source>
</evidence>
<evidence type="ECO:0000256" key="10">
    <source>
        <dbReference type="ARBA" id="ARBA00023310"/>
    </source>
</evidence>
<dbReference type="GO" id="GO:0016787">
    <property type="term" value="F:hydrolase activity"/>
    <property type="evidence" value="ECO:0007669"/>
    <property type="project" value="UniProtKB-KW"/>
</dbReference>
<dbReference type="GO" id="GO:0046933">
    <property type="term" value="F:proton-transporting ATP synthase activity, rotational mechanism"/>
    <property type="evidence" value="ECO:0007669"/>
    <property type="project" value="UniProtKB-UniRule"/>
</dbReference>
<keyword evidence="3 11" id="KW-0813">Transport</keyword>
<accession>A0A329QVZ9</accession>
<dbReference type="PRINTS" id="PR00123">
    <property type="entry name" value="ATPASEA"/>
</dbReference>
<reference evidence="13 14" key="1">
    <citation type="submission" date="2018-06" db="EMBL/GenBank/DDBJ databases">
        <title>Phytoactinopolyspora halophila sp. nov., a novel halophilic actinomycete isolated from a saline soil in China.</title>
        <authorList>
            <person name="Tang S.-K."/>
        </authorList>
    </citation>
    <scope>NUCLEOTIDE SEQUENCE [LARGE SCALE GENOMIC DNA]</scope>
    <source>
        <strain evidence="13 14">YIM 96934</strain>
    </source>
</reference>
<keyword evidence="11" id="KW-1003">Cell membrane</keyword>
<dbReference type="InterPro" id="IPR035908">
    <property type="entry name" value="F0_ATP_A_sf"/>
</dbReference>
<dbReference type="OrthoDB" id="9809130at2"/>
<evidence type="ECO:0000256" key="12">
    <source>
        <dbReference type="RuleBase" id="RU000483"/>
    </source>
</evidence>
<feature type="transmembrane region" description="Helical" evidence="11">
    <location>
        <begin position="62"/>
        <end position="79"/>
    </location>
</feature>
<feature type="transmembrane region" description="Helical" evidence="11">
    <location>
        <begin position="212"/>
        <end position="235"/>
    </location>
</feature>
<evidence type="ECO:0000313" key="14">
    <source>
        <dbReference type="Proteomes" id="UP000250462"/>
    </source>
</evidence>
<dbReference type="Pfam" id="PF00119">
    <property type="entry name" value="ATP-synt_A"/>
    <property type="match status" value="1"/>
</dbReference>
<dbReference type="GO" id="GO:0005886">
    <property type="term" value="C:plasma membrane"/>
    <property type="evidence" value="ECO:0007669"/>
    <property type="project" value="UniProtKB-SubCell"/>
</dbReference>
<keyword evidence="10 11" id="KW-0066">ATP synthesis</keyword>
<keyword evidence="6 11" id="KW-0375">Hydrogen ion transport</keyword>
<dbReference type="InterPro" id="IPR045083">
    <property type="entry name" value="ATP_synth_F0_asu_bact/mt"/>
</dbReference>
<dbReference type="SUPFAM" id="SSF81336">
    <property type="entry name" value="F1F0 ATP synthase subunit A"/>
    <property type="match status" value="1"/>
</dbReference>
<dbReference type="NCBIfam" id="TIGR01131">
    <property type="entry name" value="ATP_synt_6_or_A"/>
    <property type="match status" value="1"/>
</dbReference>
<feature type="transmembrane region" description="Helical" evidence="11">
    <location>
        <begin position="145"/>
        <end position="166"/>
    </location>
</feature>
<keyword evidence="4 11" id="KW-0138">CF(0)</keyword>
<dbReference type="Proteomes" id="UP000250462">
    <property type="component" value="Unassembled WGS sequence"/>
</dbReference>
<keyword evidence="13" id="KW-0378">Hydrolase</keyword>
<keyword evidence="8 11" id="KW-0406">Ion transport</keyword>
<dbReference type="GO" id="GO:0045259">
    <property type="term" value="C:proton-transporting ATP synthase complex"/>
    <property type="evidence" value="ECO:0007669"/>
    <property type="project" value="UniProtKB-KW"/>
</dbReference>
<dbReference type="InterPro" id="IPR000568">
    <property type="entry name" value="ATP_synth_F0_asu"/>
</dbReference>
<evidence type="ECO:0000256" key="3">
    <source>
        <dbReference type="ARBA" id="ARBA00022448"/>
    </source>
</evidence>
<comment type="subcellular location">
    <subcellularLocation>
        <location evidence="11 12">Cell membrane</location>
        <topology evidence="11 12">Multi-pass membrane protein</topology>
    </subcellularLocation>
    <subcellularLocation>
        <location evidence="1">Membrane</location>
        <topology evidence="1">Multi-pass membrane protein</topology>
    </subcellularLocation>
</comment>
<evidence type="ECO:0000256" key="11">
    <source>
        <dbReference type="HAMAP-Rule" id="MF_01393"/>
    </source>
</evidence>
<proteinExistence type="inferred from homology"/>
<evidence type="ECO:0000256" key="8">
    <source>
        <dbReference type="ARBA" id="ARBA00023065"/>
    </source>
</evidence>
<keyword evidence="9 11" id="KW-0472">Membrane</keyword>
<feature type="transmembrane region" description="Helical" evidence="11">
    <location>
        <begin position="247"/>
        <end position="280"/>
    </location>
</feature>
<feature type="transmembrane region" description="Helical" evidence="11">
    <location>
        <begin position="116"/>
        <end position="139"/>
    </location>
</feature>
<evidence type="ECO:0000256" key="9">
    <source>
        <dbReference type="ARBA" id="ARBA00023136"/>
    </source>
</evidence>
<dbReference type="HAMAP" id="MF_01393">
    <property type="entry name" value="ATP_synth_a_bact"/>
    <property type="match status" value="1"/>
</dbReference>
<dbReference type="PANTHER" id="PTHR11410">
    <property type="entry name" value="ATP SYNTHASE SUBUNIT A"/>
    <property type="match status" value="1"/>
</dbReference>
<sequence>MYATAGKLPRALIQTEKTLSTLTTTVTIAAEDDGFHAPSLADFFPPAIMFEGTLFEFTRVNLIQLIMTVAVASFFIVAFRNPKIVPRGVQNLGELAVQFVQTQIIDMIMGVSGRRYLPYLATLFFFILAMNLAGLVPFLNLAGTSVVAIPLMFAIVAWLTFNIAGIRKHGFVPYLKTNLFPPGVPKPVYVLLTPIEFLSTFILRPVTLTIRLLANMMAGHLMLVLFFSGATYLLLDAEWFLKPFGLGAAAMGFFITAFEILIALLQAYIFTLLTALYIAGAESEHH</sequence>
<evidence type="ECO:0000256" key="1">
    <source>
        <dbReference type="ARBA" id="ARBA00004141"/>
    </source>
</evidence>
<protein>
    <recommendedName>
        <fullName evidence="11 12">ATP synthase subunit a</fullName>
    </recommendedName>
    <alternativeName>
        <fullName evidence="11">ATP synthase F0 sector subunit a</fullName>
    </alternativeName>
    <alternativeName>
        <fullName evidence="11">F-ATPase subunit 6</fullName>
    </alternativeName>
</protein>
<gene>
    <name evidence="11 13" type="primary">atpB</name>
    <name evidence="13" type="ORF">DPM12_10030</name>
</gene>
<organism evidence="13 14">
    <name type="scientific">Phytoactinopolyspora halophila</name>
    <dbReference type="NCBI Taxonomy" id="1981511"/>
    <lineage>
        <taxon>Bacteria</taxon>
        <taxon>Bacillati</taxon>
        <taxon>Actinomycetota</taxon>
        <taxon>Actinomycetes</taxon>
        <taxon>Jiangellales</taxon>
        <taxon>Jiangellaceae</taxon>
        <taxon>Phytoactinopolyspora</taxon>
    </lineage>
</organism>
<name>A0A329QVZ9_9ACTN</name>
<dbReference type="Gene3D" id="1.20.120.220">
    <property type="entry name" value="ATP synthase, F0 complex, subunit A"/>
    <property type="match status" value="1"/>
</dbReference>
<keyword evidence="7 11" id="KW-1133">Transmembrane helix</keyword>
<evidence type="ECO:0000256" key="7">
    <source>
        <dbReference type="ARBA" id="ARBA00022989"/>
    </source>
</evidence>
<dbReference type="CDD" id="cd00310">
    <property type="entry name" value="ATP-synt_Fo_a_6"/>
    <property type="match status" value="1"/>
</dbReference>
<evidence type="ECO:0000313" key="13">
    <source>
        <dbReference type="EMBL" id="RAW14898.1"/>
    </source>
</evidence>
<evidence type="ECO:0000256" key="6">
    <source>
        <dbReference type="ARBA" id="ARBA00022781"/>
    </source>
</evidence>
<dbReference type="AlphaFoldDB" id="A0A329QVZ9"/>
<comment type="similarity">
    <text evidence="2 11 12">Belongs to the ATPase A chain family.</text>
</comment>
<keyword evidence="14" id="KW-1185">Reference proteome</keyword>
<evidence type="ECO:0000256" key="5">
    <source>
        <dbReference type="ARBA" id="ARBA00022692"/>
    </source>
</evidence>
<dbReference type="EMBL" id="QMIG01000007">
    <property type="protein sequence ID" value="RAW14898.1"/>
    <property type="molecule type" value="Genomic_DNA"/>
</dbReference>